<keyword evidence="1" id="KW-0812">Transmembrane</keyword>
<dbReference type="InterPro" id="IPR003675">
    <property type="entry name" value="Rce1/LyrA-like_dom"/>
</dbReference>
<gene>
    <name evidence="3" type="ORF">J2744_000154</name>
</gene>
<protein>
    <submittedName>
        <fullName evidence="3">Membrane protease YdiL (CAAX protease family)</fullName>
    </submittedName>
</protein>
<feature type="transmembrane region" description="Helical" evidence="1">
    <location>
        <begin position="87"/>
        <end position="107"/>
    </location>
</feature>
<name>A0A8J7RRA4_9EURY</name>
<dbReference type="Proteomes" id="UP000770586">
    <property type="component" value="Unassembled WGS sequence"/>
</dbReference>
<accession>A0A8J7RRA4</accession>
<evidence type="ECO:0000256" key="1">
    <source>
        <dbReference type="SAM" id="Phobius"/>
    </source>
</evidence>
<keyword evidence="4" id="KW-1185">Reference proteome</keyword>
<feature type="transmembrane region" description="Helical" evidence="1">
    <location>
        <begin position="209"/>
        <end position="229"/>
    </location>
</feature>
<evidence type="ECO:0000259" key="2">
    <source>
        <dbReference type="Pfam" id="PF02517"/>
    </source>
</evidence>
<keyword evidence="1" id="KW-0472">Membrane</keyword>
<comment type="caution">
    <text evidence="3">The sequence shown here is derived from an EMBL/GenBank/DDBJ whole genome shotgun (WGS) entry which is preliminary data.</text>
</comment>
<feature type="transmembrane region" description="Helical" evidence="1">
    <location>
        <begin position="127"/>
        <end position="146"/>
    </location>
</feature>
<reference evidence="3 4" key="1">
    <citation type="submission" date="2021-03" db="EMBL/GenBank/DDBJ databases">
        <title>Genomic Encyclopedia of Type Strains, Phase IV (KMG-IV): sequencing the most valuable type-strain genomes for metagenomic binning, comparative biology and taxonomic classification.</title>
        <authorList>
            <person name="Goeker M."/>
        </authorList>
    </citation>
    <scope>NUCLEOTIDE SEQUENCE [LARGE SCALE GENOMIC DNA]</scope>
    <source>
        <strain evidence="3 4">DSM 12287</strain>
    </source>
</reference>
<dbReference type="AlphaFoldDB" id="A0A8J7RRA4"/>
<feature type="transmembrane region" description="Helical" evidence="1">
    <location>
        <begin position="182"/>
        <end position="202"/>
    </location>
</feature>
<dbReference type="EMBL" id="JAGGKE010000001">
    <property type="protein sequence ID" value="MBP1900502.1"/>
    <property type="molecule type" value="Genomic_DNA"/>
</dbReference>
<feature type="transmembrane region" description="Helical" evidence="1">
    <location>
        <begin position="158"/>
        <end position="176"/>
    </location>
</feature>
<dbReference type="Pfam" id="PF02517">
    <property type="entry name" value="Rce1-like"/>
    <property type="match status" value="1"/>
</dbReference>
<keyword evidence="3" id="KW-0645">Protease</keyword>
<evidence type="ECO:0000313" key="4">
    <source>
        <dbReference type="Proteomes" id="UP000770586"/>
    </source>
</evidence>
<evidence type="ECO:0000313" key="3">
    <source>
        <dbReference type="EMBL" id="MBP1900502.1"/>
    </source>
</evidence>
<dbReference type="OrthoDB" id="307160at2157"/>
<dbReference type="GO" id="GO:0004175">
    <property type="term" value="F:endopeptidase activity"/>
    <property type="evidence" value="ECO:0007669"/>
    <property type="project" value="UniProtKB-ARBA"/>
</dbReference>
<dbReference type="GO" id="GO:0006508">
    <property type="term" value="P:proteolysis"/>
    <property type="evidence" value="ECO:0007669"/>
    <property type="project" value="UniProtKB-KW"/>
</dbReference>
<dbReference type="RefSeq" id="WP_209543180.1">
    <property type="nucleotide sequence ID" value="NZ_BAAADX010000003.1"/>
</dbReference>
<dbReference type="GO" id="GO:0080120">
    <property type="term" value="P:CAAX-box protein maturation"/>
    <property type="evidence" value="ECO:0007669"/>
    <property type="project" value="UniProtKB-ARBA"/>
</dbReference>
<feature type="domain" description="CAAX prenyl protease 2/Lysostaphin resistance protein A-like" evidence="2">
    <location>
        <begin position="132"/>
        <end position="219"/>
    </location>
</feature>
<keyword evidence="3" id="KW-0378">Hydrolase</keyword>
<organism evidence="3 4">
    <name type="scientific">Halorubrum trapanicum</name>
    <dbReference type="NCBI Taxonomy" id="29284"/>
    <lineage>
        <taxon>Archaea</taxon>
        <taxon>Methanobacteriati</taxon>
        <taxon>Methanobacteriota</taxon>
        <taxon>Stenosarchaea group</taxon>
        <taxon>Halobacteria</taxon>
        <taxon>Halobacteriales</taxon>
        <taxon>Haloferacaceae</taxon>
        <taxon>Halorubrum</taxon>
    </lineage>
</organism>
<feature type="transmembrane region" description="Helical" evidence="1">
    <location>
        <begin position="25"/>
        <end position="44"/>
    </location>
</feature>
<proteinExistence type="predicted"/>
<sequence length="230" mass="23312">MPDADSPPPETADGLLSGVTEIPPVTLANVAVALFALPLFSFLSQSFVEIGPIGELAVQWTVAAAVLGVAVAVEGQSLPDVGFRRPAWIDLGYLLAAAAAALLAFAATDPAIEALGLRVADDAGTMTAGASLGVALAGAVTAGVVEEVLFRGYAIERLLAYTGRPLVAGGIAWGAFTAAHAVVWPVGNLVQIAAVAAVFTAVYVRRRTLAPVVVAHVLVWGMSALGQAYG</sequence>
<keyword evidence="1" id="KW-1133">Transmembrane helix</keyword>